<dbReference type="AlphaFoldDB" id="A0A8S1L8P3"/>
<sequence length="297" mass="34345">MAKEVQVIKLNSPTNIKKQNTQFCLNSIGVFDSNQDDEIKKSHQNLMKKYYEHRQAALSTNQSQKILVSKCENLIDKMNFKINTNKTKEKENSALRQSQNSDISVSNHLNGREKSCFKILQNSKDCNKQDIPQTKVLSINNTQMDKHTSDSNILMPLSSLVRKSQRQKNQPQLLQIGSNALILKDQIAGQDYLKQKSQSQQELHRCLQEEIEDTLMKEQVINKEIKQSSQFNVKQCFFSLAQGYEGSQINKIKSSSIRKDMDLQRPQVSKSMRAHTQGKQEQKQINRLYEYILEGNY</sequence>
<reference evidence="2" key="1">
    <citation type="submission" date="2021-01" db="EMBL/GenBank/DDBJ databases">
        <authorList>
            <consortium name="Genoscope - CEA"/>
            <person name="William W."/>
        </authorList>
    </citation>
    <scope>NUCLEOTIDE SEQUENCE</scope>
</reference>
<name>A0A8S1L8P3_9CILI</name>
<proteinExistence type="predicted"/>
<evidence type="ECO:0000313" key="3">
    <source>
        <dbReference type="Proteomes" id="UP000692954"/>
    </source>
</evidence>
<feature type="compositionally biased region" description="Polar residues" evidence="1">
    <location>
        <begin position="94"/>
        <end position="107"/>
    </location>
</feature>
<evidence type="ECO:0000313" key="2">
    <source>
        <dbReference type="EMBL" id="CAD8064490.1"/>
    </source>
</evidence>
<feature type="region of interest" description="Disordered" evidence="1">
    <location>
        <begin position="88"/>
        <end position="107"/>
    </location>
</feature>
<dbReference type="EMBL" id="CAJJDN010000019">
    <property type="protein sequence ID" value="CAD8064490.1"/>
    <property type="molecule type" value="Genomic_DNA"/>
</dbReference>
<evidence type="ECO:0000256" key="1">
    <source>
        <dbReference type="SAM" id="MobiDB-lite"/>
    </source>
</evidence>
<accession>A0A8S1L8P3</accession>
<protein>
    <submittedName>
        <fullName evidence="2">Uncharacterized protein</fullName>
    </submittedName>
</protein>
<organism evidence="2 3">
    <name type="scientific">Paramecium sonneborni</name>
    <dbReference type="NCBI Taxonomy" id="65129"/>
    <lineage>
        <taxon>Eukaryota</taxon>
        <taxon>Sar</taxon>
        <taxon>Alveolata</taxon>
        <taxon>Ciliophora</taxon>
        <taxon>Intramacronucleata</taxon>
        <taxon>Oligohymenophorea</taxon>
        <taxon>Peniculida</taxon>
        <taxon>Parameciidae</taxon>
        <taxon>Paramecium</taxon>
    </lineage>
</organism>
<keyword evidence="3" id="KW-1185">Reference proteome</keyword>
<gene>
    <name evidence="2" type="ORF">PSON_ATCC_30995.1.T0190142</name>
</gene>
<dbReference type="OrthoDB" id="305690at2759"/>
<dbReference type="Proteomes" id="UP000692954">
    <property type="component" value="Unassembled WGS sequence"/>
</dbReference>
<comment type="caution">
    <text evidence="2">The sequence shown here is derived from an EMBL/GenBank/DDBJ whole genome shotgun (WGS) entry which is preliminary data.</text>
</comment>